<proteinExistence type="predicted"/>
<comment type="caution">
    <text evidence="1">The sequence shown here is derived from an EMBL/GenBank/DDBJ whole genome shotgun (WGS) entry which is preliminary data.</text>
</comment>
<gene>
    <name evidence="1" type="ORF">WN67_06050</name>
</gene>
<dbReference type="Proteomes" id="UP000034150">
    <property type="component" value="Unassembled WGS sequence"/>
</dbReference>
<evidence type="ECO:0000313" key="1">
    <source>
        <dbReference type="EMBL" id="KKF02924.1"/>
    </source>
</evidence>
<evidence type="ECO:0000313" key="2">
    <source>
        <dbReference type="Proteomes" id="UP000034150"/>
    </source>
</evidence>
<dbReference type="PATRIC" id="fig|1807.13.peg.1933"/>
<name>A0A0M2K6V9_9MYCO</name>
<accession>A0A0M2K6V9</accession>
<dbReference type="OrthoDB" id="4762528at2"/>
<dbReference type="EMBL" id="LAUZ02000016">
    <property type="protein sequence ID" value="KKF02924.1"/>
    <property type="molecule type" value="Genomic_DNA"/>
</dbReference>
<protein>
    <submittedName>
        <fullName evidence="1">Uncharacterized protein</fullName>
    </submittedName>
</protein>
<dbReference type="AlphaFoldDB" id="A0A0M2K6V9"/>
<keyword evidence="2" id="KW-1185">Reference proteome</keyword>
<dbReference type="RefSeq" id="WP_046362146.1">
    <property type="nucleotide sequence ID" value="NZ_LAUZ02000016.1"/>
</dbReference>
<organism evidence="1 2">
    <name type="scientific">Mycolicibacterium obuense</name>
    <dbReference type="NCBI Taxonomy" id="1807"/>
    <lineage>
        <taxon>Bacteria</taxon>
        <taxon>Bacillati</taxon>
        <taxon>Actinomycetota</taxon>
        <taxon>Actinomycetes</taxon>
        <taxon>Mycobacteriales</taxon>
        <taxon>Mycobacteriaceae</taxon>
        <taxon>Mycolicibacterium</taxon>
    </lineage>
</organism>
<sequence>MAKKLTIKLPDPGLPADHHRDDQVVFYHGQHGEFLINGKVADPALLSPITDENGNTYTVKALREMAAAALAVADVAESMGHPVA</sequence>
<reference evidence="1 2" key="1">
    <citation type="journal article" date="2015" name="Genome Announc.">
        <title>Draft Genome Sequence of Mycobacterium obuense Strain UC1, Isolated from Patient Sputum.</title>
        <authorList>
            <person name="Greninger A.L."/>
            <person name="Cunningham G."/>
            <person name="Hsu E.D."/>
            <person name="Yu J.M."/>
            <person name="Chiu C.Y."/>
            <person name="Miller S."/>
        </authorList>
    </citation>
    <scope>NUCLEOTIDE SEQUENCE [LARGE SCALE GENOMIC DNA]</scope>
    <source>
        <strain evidence="1 2">UC1</strain>
    </source>
</reference>